<evidence type="ECO:0000313" key="3">
    <source>
        <dbReference type="Proteomes" id="UP000307956"/>
    </source>
</evidence>
<comment type="caution">
    <text evidence="2">The sequence shown here is derived from an EMBL/GenBank/DDBJ whole genome shotgun (WGS) entry which is preliminary data.</text>
</comment>
<dbReference type="Pfam" id="PF05016">
    <property type="entry name" value="ParE_toxin"/>
    <property type="match status" value="1"/>
</dbReference>
<proteinExistence type="predicted"/>
<dbReference type="InterPro" id="IPR007712">
    <property type="entry name" value="RelE/ParE_toxin"/>
</dbReference>
<keyword evidence="1" id="KW-1277">Toxin-antitoxin system</keyword>
<dbReference type="Gene3D" id="3.30.2310.20">
    <property type="entry name" value="RelE-like"/>
    <property type="match status" value="1"/>
</dbReference>
<dbReference type="InterPro" id="IPR035093">
    <property type="entry name" value="RelE/ParE_toxin_dom_sf"/>
</dbReference>
<gene>
    <name evidence="2" type="ORF">E6O51_08825</name>
</gene>
<dbReference type="EMBL" id="SSOD01000005">
    <property type="protein sequence ID" value="THF62243.1"/>
    <property type="molecule type" value="Genomic_DNA"/>
</dbReference>
<protein>
    <submittedName>
        <fullName evidence="2">Type II toxin-antitoxin system RelE/ParE family toxin</fullName>
    </submittedName>
</protein>
<dbReference type="Proteomes" id="UP000307956">
    <property type="component" value="Unassembled WGS sequence"/>
</dbReference>
<keyword evidence="3" id="KW-1185">Reference proteome</keyword>
<accession>A0A4S4AS78</accession>
<name>A0A4S4AS78_9RHOO</name>
<dbReference type="OrthoDB" id="121597at2"/>
<evidence type="ECO:0000313" key="2">
    <source>
        <dbReference type="EMBL" id="THF62243.1"/>
    </source>
</evidence>
<dbReference type="AlphaFoldDB" id="A0A4S4AS78"/>
<sequence length="103" mass="11177">MLARLIYAAQALADLERLTDFLVDTEPAAALGTVELIEEAVAILQNHPLIGRPAEHGLRELVISRGRTGYVALYAFEEAQDCVLILAIRHQREAGYGASGYGV</sequence>
<evidence type="ECO:0000256" key="1">
    <source>
        <dbReference type="ARBA" id="ARBA00022649"/>
    </source>
</evidence>
<dbReference type="NCBIfam" id="TIGR02385">
    <property type="entry name" value="RelE_StbE"/>
    <property type="match status" value="1"/>
</dbReference>
<reference evidence="2 3" key="1">
    <citation type="submission" date="2019-04" db="EMBL/GenBank/DDBJ databases">
        <title>Azoarcus rhizosphaerae sp. nov. isolated from rhizosphere of Ficus religiosa.</title>
        <authorList>
            <person name="Lin S.-Y."/>
            <person name="Hameed A."/>
            <person name="Hsu Y.-H."/>
            <person name="Young C.-C."/>
        </authorList>
    </citation>
    <scope>NUCLEOTIDE SEQUENCE [LARGE SCALE GENOMIC DNA]</scope>
    <source>
        <strain evidence="2 3">CC-YHH848</strain>
    </source>
</reference>
<organism evidence="2 3">
    <name type="scientific">Pseudothauera rhizosphaerae</name>
    <dbReference type="NCBI Taxonomy" id="2565932"/>
    <lineage>
        <taxon>Bacteria</taxon>
        <taxon>Pseudomonadati</taxon>
        <taxon>Pseudomonadota</taxon>
        <taxon>Betaproteobacteria</taxon>
        <taxon>Rhodocyclales</taxon>
        <taxon>Zoogloeaceae</taxon>
        <taxon>Pseudothauera</taxon>
    </lineage>
</organism>